<comment type="similarity">
    <text evidence="2">Belongs to the synaptotagmin family.</text>
</comment>
<dbReference type="OrthoDB" id="67700at2759"/>
<keyword evidence="5" id="KW-0479">Metal-binding</keyword>
<evidence type="ECO:0000256" key="8">
    <source>
        <dbReference type="ARBA" id="ARBA00022989"/>
    </source>
</evidence>
<name>A0A833QQM4_9POAL</name>
<dbReference type="InterPro" id="IPR035892">
    <property type="entry name" value="C2_domain_sf"/>
</dbReference>
<dbReference type="PROSITE" id="PS50004">
    <property type="entry name" value="C2"/>
    <property type="match status" value="1"/>
</dbReference>
<evidence type="ECO:0000256" key="11">
    <source>
        <dbReference type="ARBA" id="ARBA00023136"/>
    </source>
</evidence>
<dbReference type="GO" id="GO:0046872">
    <property type="term" value="F:metal ion binding"/>
    <property type="evidence" value="ECO:0007669"/>
    <property type="project" value="UniProtKB-KW"/>
</dbReference>
<feature type="transmembrane region" description="Helical" evidence="12">
    <location>
        <begin position="6"/>
        <end position="22"/>
    </location>
</feature>
<dbReference type="EMBL" id="SWLB01000017">
    <property type="protein sequence ID" value="KAF3327108.1"/>
    <property type="molecule type" value="Genomic_DNA"/>
</dbReference>
<feature type="domain" description="SMP-LTD" evidence="14">
    <location>
        <begin position="32"/>
        <end position="214"/>
    </location>
</feature>
<evidence type="ECO:0000256" key="12">
    <source>
        <dbReference type="SAM" id="Phobius"/>
    </source>
</evidence>
<dbReference type="GO" id="GO:0006869">
    <property type="term" value="P:lipid transport"/>
    <property type="evidence" value="ECO:0007669"/>
    <property type="project" value="UniProtKB-KW"/>
</dbReference>
<keyword evidence="9" id="KW-0445">Lipid transport</keyword>
<evidence type="ECO:0000313" key="16">
    <source>
        <dbReference type="Proteomes" id="UP000623129"/>
    </source>
</evidence>
<dbReference type="Gene3D" id="2.60.40.150">
    <property type="entry name" value="C2 domain"/>
    <property type="match status" value="1"/>
</dbReference>
<evidence type="ECO:0000256" key="2">
    <source>
        <dbReference type="ARBA" id="ARBA00006996"/>
    </source>
</evidence>
<evidence type="ECO:0000256" key="7">
    <source>
        <dbReference type="ARBA" id="ARBA00022837"/>
    </source>
</evidence>
<dbReference type="PRINTS" id="PR00360">
    <property type="entry name" value="C2DOMAIN"/>
</dbReference>
<dbReference type="GO" id="GO:0008289">
    <property type="term" value="F:lipid binding"/>
    <property type="evidence" value="ECO:0007669"/>
    <property type="project" value="UniProtKB-KW"/>
</dbReference>
<dbReference type="PANTHER" id="PTHR10774:SF190">
    <property type="entry name" value="C2 CALCIUM_LIPID-BINDING ENDONUCLEASE_EXONUCLEASE_PHOSPHATASE-RELATED"/>
    <property type="match status" value="1"/>
</dbReference>
<comment type="subcellular location">
    <subcellularLocation>
        <location evidence="1">Membrane</location>
        <topology evidence="1">Single-pass membrane protein</topology>
    </subcellularLocation>
</comment>
<evidence type="ECO:0000256" key="4">
    <source>
        <dbReference type="ARBA" id="ARBA00022692"/>
    </source>
</evidence>
<keyword evidence="7" id="KW-0106">Calcium</keyword>
<gene>
    <name evidence="15" type="ORF">FCM35_KLT07226</name>
</gene>
<proteinExistence type="inferred from homology"/>
<accession>A0A833QQM4</accession>
<evidence type="ECO:0000259" key="14">
    <source>
        <dbReference type="PROSITE" id="PS51847"/>
    </source>
</evidence>
<dbReference type="GO" id="GO:0005783">
    <property type="term" value="C:endoplasmic reticulum"/>
    <property type="evidence" value="ECO:0007669"/>
    <property type="project" value="TreeGrafter"/>
</dbReference>
<evidence type="ECO:0000313" key="15">
    <source>
        <dbReference type="EMBL" id="KAF3327108.1"/>
    </source>
</evidence>
<dbReference type="Pfam" id="PF17047">
    <property type="entry name" value="SMP_LBD"/>
    <property type="match status" value="1"/>
</dbReference>
<evidence type="ECO:0000256" key="9">
    <source>
        <dbReference type="ARBA" id="ARBA00023055"/>
    </source>
</evidence>
<keyword evidence="16" id="KW-1185">Reference proteome</keyword>
<dbReference type="SUPFAM" id="SSF49562">
    <property type="entry name" value="C2 domain (Calcium/lipid-binding domain, CaLB)"/>
    <property type="match status" value="1"/>
</dbReference>
<keyword evidence="4 12" id="KW-0812">Transmembrane</keyword>
<dbReference type="CDD" id="cd00030">
    <property type="entry name" value="C2"/>
    <property type="match status" value="1"/>
</dbReference>
<keyword evidence="10" id="KW-0446">Lipid-binding</keyword>
<protein>
    <submittedName>
        <fullName evidence="15">Synaptotagmin-4-like isoform X1</fullName>
    </submittedName>
</protein>
<evidence type="ECO:0000256" key="1">
    <source>
        <dbReference type="ARBA" id="ARBA00004167"/>
    </source>
</evidence>
<keyword evidence="8 12" id="KW-1133">Transmembrane helix</keyword>
<sequence>MGFVSGLVIGISLGIAFVYGWSRMMALRSRKRVAKVKWLNKQLSKLWPFVAEAATMVIRESVEPLLDNYKPPGIASLKFSKLSLGQVSPKIEGIRIQKQKEGQVTMDLDFRWGGDPSIILGVDARVASLPIQLKDLQVFTVVRVIFQLCEEMPCISAVVVALLADPKPRIDYTLKAVGGSLTAVPGLSDMIDDTVNSIISDMLLWPHRIVVPLGGVNVDIRHLKPEGKLMVTVVRAKALKNKEVIGKSDPYVIVYIRPILKVKTRVIDDNLNPEWNETFNLLAEDRETQSLYLEVYDEDKLKQDKKLGVVALPLKSFQPEALTEFNLNLLSSLDTLKVKDKKDRGTLTIKALYHTFTKQEQIAALEQEKREIELRQKLKDSGAVGSTMDAIGGAASLVGSGIGSGLGAVGSSISRAGKFMGRTVTNQFSSSRRHS</sequence>
<evidence type="ECO:0000256" key="10">
    <source>
        <dbReference type="ARBA" id="ARBA00023121"/>
    </source>
</evidence>
<evidence type="ECO:0000256" key="3">
    <source>
        <dbReference type="ARBA" id="ARBA00022448"/>
    </source>
</evidence>
<dbReference type="Proteomes" id="UP000623129">
    <property type="component" value="Unassembled WGS sequence"/>
</dbReference>
<evidence type="ECO:0000256" key="5">
    <source>
        <dbReference type="ARBA" id="ARBA00022723"/>
    </source>
</evidence>
<evidence type="ECO:0000259" key="13">
    <source>
        <dbReference type="PROSITE" id="PS50004"/>
    </source>
</evidence>
<dbReference type="GO" id="GO:0016020">
    <property type="term" value="C:membrane"/>
    <property type="evidence" value="ECO:0007669"/>
    <property type="project" value="UniProtKB-SubCell"/>
</dbReference>
<dbReference type="InterPro" id="IPR031468">
    <property type="entry name" value="SMP_LBD"/>
</dbReference>
<dbReference type="InterPro" id="IPR045050">
    <property type="entry name" value="Synaptotagmin_plant"/>
</dbReference>
<dbReference type="Pfam" id="PF00168">
    <property type="entry name" value="C2"/>
    <property type="match status" value="1"/>
</dbReference>
<reference evidence="15" key="1">
    <citation type="submission" date="2020-01" db="EMBL/GenBank/DDBJ databases">
        <title>Genome sequence of Kobresia littledalei, the first chromosome-level genome in the family Cyperaceae.</title>
        <authorList>
            <person name="Qu G."/>
        </authorList>
    </citation>
    <scope>NUCLEOTIDE SEQUENCE</scope>
    <source>
        <strain evidence="15">C.B.Clarke</strain>
        <tissue evidence="15">Leaf</tissue>
    </source>
</reference>
<dbReference type="PANTHER" id="PTHR10774">
    <property type="entry name" value="EXTENDED SYNAPTOTAGMIN-RELATED"/>
    <property type="match status" value="1"/>
</dbReference>
<dbReference type="InterPro" id="IPR039010">
    <property type="entry name" value="Synaptotagmin_SMP"/>
</dbReference>
<dbReference type="CDD" id="cd21677">
    <property type="entry name" value="SMP_SYT"/>
    <property type="match status" value="1"/>
</dbReference>
<organism evidence="15 16">
    <name type="scientific">Carex littledalei</name>
    <dbReference type="NCBI Taxonomy" id="544730"/>
    <lineage>
        <taxon>Eukaryota</taxon>
        <taxon>Viridiplantae</taxon>
        <taxon>Streptophyta</taxon>
        <taxon>Embryophyta</taxon>
        <taxon>Tracheophyta</taxon>
        <taxon>Spermatophyta</taxon>
        <taxon>Magnoliopsida</taxon>
        <taxon>Liliopsida</taxon>
        <taxon>Poales</taxon>
        <taxon>Cyperaceae</taxon>
        <taxon>Cyperoideae</taxon>
        <taxon>Cariceae</taxon>
        <taxon>Carex</taxon>
        <taxon>Carex subgen. Euthyceras</taxon>
    </lineage>
</organism>
<comment type="caution">
    <text evidence="15">The sequence shown here is derived from an EMBL/GenBank/DDBJ whole genome shotgun (WGS) entry which is preliminary data.</text>
</comment>
<evidence type="ECO:0000256" key="6">
    <source>
        <dbReference type="ARBA" id="ARBA00022737"/>
    </source>
</evidence>
<keyword evidence="6" id="KW-0677">Repeat</keyword>
<keyword evidence="11 12" id="KW-0472">Membrane</keyword>
<dbReference type="SMART" id="SM00239">
    <property type="entry name" value="C2"/>
    <property type="match status" value="1"/>
</dbReference>
<keyword evidence="3" id="KW-0813">Transport</keyword>
<dbReference type="AlphaFoldDB" id="A0A833QQM4"/>
<feature type="domain" description="C2" evidence="13">
    <location>
        <begin position="212"/>
        <end position="327"/>
    </location>
</feature>
<dbReference type="PROSITE" id="PS51847">
    <property type="entry name" value="SMP"/>
    <property type="match status" value="1"/>
</dbReference>
<dbReference type="InterPro" id="IPR000008">
    <property type="entry name" value="C2_dom"/>
</dbReference>